<reference evidence="7" key="1">
    <citation type="journal article" date="2019" name="Int. J. Syst. Evol. Microbiol.">
        <title>The Global Catalogue of Microorganisms (GCM) 10K type strain sequencing project: providing services to taxonomists for standard genome sequencing and annotation.</title>
        <authorList>
            <consortium name="The Broad Institute Genomics Platform"/>
            <consortium name="The Broad Institute Genome Sequencing Center for Infectious Disease"/>
            <person name="Wu L."/>
            <person name="Ma J."/>
        </authorList>
    </citation>
    <scope>NUCLEOTIDE SEQUENCE [LARGE SCALE GENOMIC DNA]</scope>
    <source>
        <strain evidence="7">KCTC 42423</strain>
    </source>
</reference>
<feature type="domain" description="Glycosyl transferase family 3 N-terminal" evidence="5">
    <location>
        <begin position="2"/>
        <end position="63"/>
    </location>
</feature>
<dbReference type="PANTHER" id="PTHR43285:SF2">
    <property type="entry name" value="ANTHRANILATE PHOSPHORIBOSYLTRANSFERASE"/>
    <property type="match status" value="1"/>
</dbReference>
<comment type="caution">
    <text evidence="3">Lacks conserved residue(s) required for the propagation of feature annotation.</text>
</comment>
<proteinExistence type="inferred from homology"/>
<feature type="binding site" evidence="3">
    <location>
        <position position="224"/>
    </location>
    <ligand>
        <name>Mg(2+)</name>
        <dbReference type="ChEBI" id="CHEBI:18420"/>
        <label>1</label>
    </ligand>
</feature>
<feature type="binding site" evidence="3">
    <location>
        <position position="110"/>
    </location>
    <ligand>
        <name>anthranilate</name>
        <dbReference type="ChEBI" id="CHEBI:16567"/>
        <label>1</label>
    </ligand>
</feature>
<dbReference type="EC" id="2.4.2.18" evidence="3"/>
<evidence type="ECO:0000256" key="3">
    <source>
        <dbReference type="HAMAP-Rule" id="MF_00211"/>
    </source>
</evidence>
<sequence>MKKILNRLINHETISKEEAKNVLVNISQGLYNQSQIAAFLTVYMMRSITIEELEGFRDALLELCIAVDLSEYNPIDLCGTGGDGKDTFNISTLSSFVAAGAGIKVTKHGNYGVSSKCGSSNVMEHLGIKFSNDKDFLKRSIDEAGICVLHAPLFHPAMKNVAPIRRELGVKTFFNMLGPMVNPAFPKNQIVGVFNLELARMYGYLYQNTDKNFTIIHALDGYDEISLTGSTKTISNRTEGMLSPKDFGVHTLSQTEIQGGESIEASANIFMNILEGKGTEAQNNVVCANAGMAIATVENSSPLEGFEKAKESLQSGKGLQALRKVQELSSVIA</sequence>
<comment type="subunit">
    <text evidence="3">Homodimer.</text>
</comment>
<dbReference type="Proteomes" id="UP001597459">
    <property type="component" value="Unassembled WGS sequence"/>
</dbReference>
<feature type="domain" description="Glycosyl transferase family 3" evidence="4">
    <location>
        <begin position="73"/>
        <end position="317"/>
    </location>
</feature>
<feature type="binding site" evidence="3">
    <location>
        <position position="165"/>
    </location>
    <ligand>
        <name>anthranilate</name>
        <dbReference type="ChEBI" id="CHEBI:16567"/>
        <label>2</label>
    </ligand>
</feature>
<keyword evidence="7" id="KW-1185">Reference proteome</keyword>
<evidence type="ECO:0000256" key="1">
    <source>
        <dbReference type="ARBA" id="ARBA00022676"/>
    </source>
</evidence>
<name>A0ABW5NBK1_9FLAO</name>
<comment type="similarity">
    <text evidence="3">Belongs to the anthranilate phosphoribosyltransferase family.</text>
</comment>
<evidence type="ECO:0000259" key="5">
    <source>
        <dbReference type="Pfam" id="PF02885"/>
    </source>
</evidence>
<keyword evidence="3" id="KW-0822">Tryptophan biosynthesis</keyword>
<feature type="binding site" evidence="3">
    <location>
        <position position="224"/>
    </location>
    <ligand>
        <name>Mg(2+)</name>
        <dbReference type="ChEBI" id="CHEBI:18420"/>
        <label>2</label>
    </ligand>
</feature>
<feature type="binding site" evidence="3">
    <location>
        <position position="87"/>
    </location>
    <ligand>
        <name>5-phospho-alpha-D-ribose 1-diphosphate</name>
        <dbReference type="ChEBI" id="CHEBI:58017"/>
    </ligand>
</feature>
<evidence type="ECO:0000256" key="2">
    <source>
        <dbReference type="ARBA" id="ARBA00022679"/>
    </source>
</evidence>
<gene>
    <name evidence="3 6" type="primary">trpD</name>
    <name evidence="6" type="ORF">ACFSTE_15365</name>
</gene>
<feature type="binding site" evidence="3">
    <location>
        <position position="119"/>
    </location>
    <ligand>
        <name>5-phospho-alpha-D-ribose 1-diphosphate</name>
        <dbReference type="ChEBI" id="CHEBI:58017"/>
    </ligand>
</feature>
<evidence type="ECO:0000313" key="6">
    <source>
        <dbReference type="EMBL" id="MFD2592216.1"/>
    </source>
</evidence>
<accession>A0ABW5NBK1</accession>
<dbReference type="Pfam" id="PF02885">
    <property type="entry name" value="Glycos_trans_3N"/>
    <property type="match status" value="1"/>
</dbReference>
<protein>
    <recommendedName>
        <fullName evidence="3">Anthranilate phosphoribosyltransferase</fullName>
        <ecNumber evidence="3">2.4.2.18</ecNumber>
    </recommendedName>
</protein>
<dbReference type="PANTHER" id="PTHR43285">
    <property type="entry name" value="ANTHRANILATE PHOSPHORIBOSYLTRANSFERASE"/>
    <property type="match status" value="1"/>
</dbReference>
<feature type="binding site" evidence="3">
    <location>
        <begin position="107"/>
        <end position="115"/>
    </location>
    <ligand>
        <name>5-phospho-alpha-D-ribose 1-diphosphate</name>
        <dbReference type="ChEBI" id="CHEBI:58017"/>
    </ligand>
</feature>
<feature type="binding site" evidence="3">
    <location>
        <position position="79"/>
    </location>
    <ligand>
        <name>5-phospho-alpha-D-ribose 1-diphosphate</name>
        <dbReference type="ChEBI" id="CHEBI:58017"/>
    </ligand>
</feature>
<organism evidence="6 7">
    <name type="scientific">Aquimarina hainanensis</name>
    <dbReference type="NCBI Taxonomy" id="1578017"/>
    <lineage>
        <taxon>Bacteria</taxon>
        <taxon>Pseudomonadati</taxon>
        <taxon>Bacteroidota</taxon>
        <taxon>Flavobacteriia</taxon>
        <taxon>Flavobacteriales</taxon>
        <taxon>Flavobacteriaceae</taxon>
        <taxon>Aquimarina</taxon>
    </lineage>
</organism>
<feature type="binding site" evidence="3">
    <location>
        <begin position="89"/>
        <end position="92"/>
    </location>
    <ligand>
        <name>5-phospho-alpha-D-ribose 1-diphosphate</name>
        <dbReference type="ChEBI" id="CHEBI:58017"/>
    </ligand>
</feature>
<feature type="binding site" evidence="3">
    <location>
        <position position="91"/>
    </location>
    <ligand>
        <name>Mg(2+)</name>
        <dbReference type="ChEBI" id="CHEBI:18420"/>
        <label>1</label>
    </ligand>
</feature>
<dbReference type="InterPro" id="IPR035902">
    <property type="entry name" value="Nuc_phospho_transferase"/>
</dbReference>
<evidence type="ECO:0000259" key="4">
    <source>
        <dbReference type="Pfam" id="PF00591"/>
    </source>
</evidence>
<keyword evidence="3" id="KW-0057">Aromatic amino acid biosynthesis</keyword>
<comment type="caution">
    <text evidence="6">The sequence shown here is derived from an EMBL/GenBank/DDBJ whole genome shotgun (WGS) entry which is preliminary data.</text>
</comment>
<dbReference type="SUPFAM" id="SSF52418">
    <property type="entry name" value="Nucleoside phosphorylase/phosphoribosyltransferase catalytic domain"/>
    <property type="match status" value="1"/>
</dbReference>
<comment type="function">
    <text evidence="3">Catalyzes the transfer of the phosphoribosyl group of 5-phosphorylribose-1-pyrophosphate (PRPP) to anthranilate to yield N-(5'-phosphoribosyl)-anthranilate (PRA).</text>
</comment>
<evidence type="ECO:0000313" key="7">
    <source>
        <dbReference type="Proteomes" id="UP001597459"/>
    </source>
</evidence>
<keyword evidence="1 3" id="KW-0328">Glycosyltransferase</keyword>
<comment type="pathway">
    <text evidence="3">Amino-acid biosynthesis; L-tryptophan biosynthesis; L-tryptophan from chorismate: step 2/5.</text>
</comment>
<dbReference type="NCBIfam" id="TIGR01245">
    <property type="entry name" value="trpD"/>
    <property type="match status" value="1"/>
</dbReference>
<dbReference type="InterPro" id="IPR005940">
    <property type="entry name" value="Anthranilate_Pribosyl_Tfrase"/>
</dbReference>
<comment type="catalytic activity">
    <reaction evidence="3">
        <text>N-(5-phospho-beta-D-ribosyl)anthranilate + diphosphate = 5-phospho-alpha-D-ribose 1-diphosphate + anthranilate</text>
        <dbReference type="Rhea" id="RHEA:11768"/>
        <dbReference type="ChEBI" id="CHEBI:16567"/>
        <dbReference type="ChEBI" id="CHEBI:18277"/>
        <dbReference type="ChEBI" id="CHEBI:33019"/>
        <dbReference type="ChEBI" id="CHEBI:58017"/>
        <dbReference type="EC" id="2.4.2.18"/>
    </reaction>
</comment>
<feature type="binding site" evidence="3">
    <location>
        <position position="223"/>
    </location>
    <ligand>
        <name>Mg(2+)</name>
        <dbReference type="ChEBI" id="CHEBI:18420"/>
        <label>2</label>
    </ligand>
</feature>
<dbReference type="Gene3D" id="3.40.1030.10">
    <property type="entry name" value="Nucleoside phosphorylase/phosphoribosyltransferase catalytic domain"/>
    <property type="match status" value="1"/>
</dbReference>
<keyword evidence="3" id="KW-0460">Magnesium</keyword>
<dbReference type="RefSeq" id="WP_176026967.1">
    <property type="nucleotide sequence ID" value="NZ_JBHSJV010000001.1"/>
</dbReference>
<dbReference type="Pfam" id="PF00591">
    <property type="entry name" value="Glycos_transf_3"/>
    <property type="match status" value="1"/>
</dbReference>
<dbReference type="HAMAP" id="MF_00211">
    <property type="entry name" value="TrpD"/>
    <property type="match status" value="1"/>
</dbReference>
<dbReference type="Gene3D" id="1.20.970.10">
    <property type="entry name" value="Transferase, Pyrimidine Nucleoside Phosphorylase, Chain C"/>
    <property type="match status" value="1"/>
</dbReference>
<dbReference type="InterPro" id="IPR000312">
    <property type="entry name" value="Glycosyl_Trfase_fam3"/>
</dbReference>
<feature type="binding site" evidence="3">
    <location>
        <begin position="82"/>
        <end position="83"/>
    </location>
    <ligand>
        <name>5-phospho-alpha-D-ribose 1-diphosphate</name>
        <dbReference type="ChEBI" id="CHEBI:58017"/>
    </ligand>
</feature>
<dbReference type="InterPro" id="IPR017459">
    <property type="entry name" value="Glycosyl_Trfase_fam3_N_dom"/>
</dbReference>
<feature type="binding site" evidence="3">
    <location>
        <position position="79"/>
    </location>
    <ligand>
        <name>anthranilate</name>
        <dbReference type="ChEBI" id="CHEBI:16567"/>
        <label>1</label>
    </ligand>
</feature>
<keyword evidence="3" id="KW-0028">Amino-acid biosynthesis</keyword>
<dbReference type="InterPro" id="IPR036320">
    <property type="entry name" value="Glycosyl_Trfase_fam3_N_dom_sf"/>
</dbReference>
<keyword evidence="2 3" id="KW-0808">Transferase</keyword>
<dbReference type="EMBL" id="JBHULX010000030">
    <property type="protein sequence ID" value="MFD2592216.1"/>
    <property type="molecule type" value="Genomic_DNA"/>
</dbReference>
<dbReference type="SUPFAM" id="SSF47648">
    <property type="entry name" value="Nucleoside phosphorylase/phosphoribosyltransferase N-terminal domain"/>
    <property type="match status" value="1"/>
</dbReference>
<comment type="cofactor">
    <cofactor evidence="3">
        <name>Mg(2+)</name>
        <dbReference type="ChEBI" id="CHEBI:18420"/>
    </cofactor>
    <text evidence="3">Binds 2 magnesium ions per monomer.</text>
</comment>
<keyword evidence="3" id="KW-0479">Metal-binding</keyword>
<dbReference type="GO" id="GO:0004048">
    <property type="term" value="F:anthranilate phosphoribosyltransferase activity"/>
    <property type="evidence" value="ECO:0007669"/>
    <property type="project" value="UniProtKB-EC"/>
</dbReference>